<keyword evidence="6" id="KW-1185">Reference proteome</keyword>
<keyword evidence="1" id="KW-0863">Zinc-finger</keyword>
<dbReference type="GO" id="GO:0008270">
    <property type="term" value="F:zinc ion binding"/>
    <property type="evidence" value="ECO:0007669"/>
    <property type="project" value="UniProtKB-KW"/>
</dbReference>
<dbReference type="EMBL" id="CAMXCT020006716">
    <property type="protein sequence ID" value="CAL1172215.1"/>
    <property type="molecule type" value="Genomic_DNA"/>
</dbReference>
<evidence type="ECO:0000256" key="1">
    <source>
        <dbReference type="PROSITE-ProRule" id="PRU00042"/>
    </source>
</evidence>
<feature type="domain" description="C2H2-type" evidence="3">
    <location>
        <begin position="128"/>
        <end position="154"/>
    </location>
</feature>
<evidence type="ECO:0000313" key="4">
    <source>
        <dbReference type="EMBL" id="CAI4018840.1"/>
    </source>
</evidence>
<keyword evidence="1" id="KW-0862">Zinc</keyword>
<evidence type="ECO:0000313" key="6">
    <source>
        <dbReference type="Proteomes" id="UP001152797"/>
    </source>
</evidence>
<evidence type="ECO:0000259" key="3">
    <source>
        <dbReference type="PROSITE" id="PS50157"/>
    </source>
</evidence>
<dbReference type="OrthoDB" id="10470849at2759"/>
<reference evidence="5 6" key="2">
    <citation type="submission" date="2024-05" db="EMBL/GenBank/DDBJ databases">
        <authorList>
            <person name="Chen Y."/>
            <person name="Shah S."/>
            <person name="Dougan E. K."/>
            <person name="Thang M."/>
            <person name="Chan C."/>
        </authorList>
    </citation>
    <scope>NUCLEOTIDE SEQUENCE [LARGE SCALE GENOMIC DNA]</scope>
</reference>
<comment type="caution">
    <text evidence="4">The sequence shown here is derived from an EMBL/GenBank/DDBJ whole genome shotgun (WGS) entry which is preliminary data.</text>
</comment>
<protein>
    <recommendedName>
        <fullName evidence="3">C2H2-type domain-containing protein</fullName>
    </recommendedName>
</protein>
<evidence type="ECO:0000256" key="2">
    <source>
        <dbReference type="SAM" id="MobiDB-lite"/>
    </source>
</evidence>
<dbReference type="PROSITE" id="PS50157">
    <property type="entry name" value="ZINC_FINGER_C2H2_2"/>
    <property type="match status" value="1"/>
</dbReference>
<dbReference type="AlphaFoldDB" id="A0A9P1GPX0"/>
<dbReference type="Proteomes" id="UP001152797">
    <property type="component" value="Unassembled WGS sequence"/>
</dbReference>
<keyword evidence="1" id="KW-0479">Metal-binding</keyword>
<reference evidence="4" key="1">
    <citation type="submission" date="2022-10" db="EMBL/GenBank/DDBJ databases">
        <authorList>
            <person name="Chen Y."/>
            <person name="Dougan E. K."/>
            <person name="Chan C."/>
            <person name="Rhodes N."/>
            <person name="Thang M."/>
        </authorList>
    </citation>
    <scope>NUCLEOTIDE SEQUENCE</scope>
</reference>
<sequence>MPGTSGAAFYHCRYCCRWKVLGDFSSEQLLWADAVLPGRGRASRDGRGHRADPVCRSCAHFALSLENTSTALEEGQRSVSREVRYVLILTFCGEYEGVPEFNEDILRCILSFLTVRVAPFVSDPGDSYRCVACQRDFQSLDNVMQHLRTSKRHAQVVREALGDGRAEGSAGGYVDGTCHPARKNSEGSSQRMHEPIAC</sequence>
<feature type="region of interest" description="Disordered" evidence="2">
    <location>
        <begin position="172"/>
        <end position="198"/>
    </location>
</feature>
<organism evidence="4">
    <name type="scientific">Cladocopium goreaui</name>
    <dbReference type="NCBI Taxonomy" id="2562237"/>
    <lineage>
        <taxon>Eukaryota</taxon>
        <taxon>Sar</taxon>
        <taxon>Alveolata</taxon>
        <taxon>Dinophyceae</taxon>
        <taxon>Suessiales</taxon>
        <taxon>Symbiodiniaceae</taxon>
        <taxon>Cladocopium</taxon>
    </lineage>
</organism>
<dbReference type="InterPro" id="IPR013087">
    <property type="entry name" value="Znf_C2H2_type"/>
</dbReference>
<proteinExistence type="predicted"/>
<dbReference type="EMBL" id="CAMXCT030006716">
    <property type="protein sequence ID" value="CAL4806152.1"/>
    <property type="molecule type" value="Genomic_DNA"/>
</dbReference>
<dbReference type="EMBL" id="CAMXCT010006716">
    <property type="protein sequence ID" value="CAI4018840.1"/>
    <property type="molecule type" value="Genomic_DNA"/>
</dbReference>
<gene>
    <name evidence="4" type="ORF">C1SCF055_LOCUS43375</name>
</gene>
<evidence type="ECO:0000313" key="5">
    <source>
        <dbReference type="EMBL" id="CAL4806152.1"/>
    </source>
</evidence>
<accession>A0A9P1GPX0</accession>
<name>A0A9P1GPX0_9DINO</name>